<keyword evidence="5" id="KW-0949">S-adenosyl-L-methionine</keyword>
<comment type="catalytic activity">
    <reaction evidence="6">
        <text>a 2'-deoxyadenosine in DNA + S-adenosyl-L-methionine = an N(6)-methyl-2'-deoxyadenosine in DNA + S-adenosyl-L-homocysteine + H(+)</text>
        <dbReference type="Rhea" id="RHEA:15197"/>
        <dbReference type="Rhea" id="RHEA-COMP:12418"/>
        <dbReference type="Rhea" id="RHEA-COMP:12419"/>
        <dbReference type="ChEBI" id="CHEBI:15378"/>
        <dbReference type="ChEBI" id="CHEBI:57856"/>
        <dbReference type="ChEBI" id="CHEBI:59789"/>
        <dbReference type="ChEBI" id="CHEBI:90615"/>
        <dbReference type="ChEBI" id="CHEBI:90616"/>
        <dbReference type="EC" id="2.1.1.72"/>
    </reaction>
</comment>
<keyword evidence="3 8" id="KW-0489">Methyltransferase</keyword>
<gene>
    <name evidence="8" type="ORF">EBB59_12220</name>
</gene>
<evidence type="ECO:0000313" key="9">
    <source>
        <dbReference type="Proteomes" id="UP000275012"/>
    </source>
</evidence>
<feature type="domain" description="DNA methylase N-4/N-6" evidence="7">
    <location>
        <begin position="64"/>
        <end position="396"/>
    </location>
</feature>
<sequence>MPVLNWLGKRAVKKHHETVPFHLLEPLAEYSCPPGDGGETGNLIVQGDNLAVLKALQPHYAGRVKCVYIDPPYNTGHTGWAYNDNVDGPEIRRWLAQVAGQASDVMDRHDRWLCMMYPRLALLRELLRDDGVIFVSIDDHELAHLKLLMDEIFGRHNYVETFSWIKTGCPANLSRKTRKKAEYVLCYQRGGFHGRFRGRPRMSRSDNPLLKNQNRLKTLVFPAGRVSTGIPGRGMMPAGEYGTAVNRVTLLEAAEYQDGVFVSPVRMRGCFVWTQKNLAAELERGTEVRIRTARMIPSYEKRAYAPETPSNLIGAGENVASNESATGELLRLGVDFRYSKPESLIRYLFNMVAGKDDLILDAFAGAGTTAHAVLRQNAVDGGNRRFILVEMGADIARHVTAERVRRVARGHADAGGGMPGLGGGFQFCGLSRAPLFVADGRIHGAARFADLAGFVWFRETGTGFHGRADSALLGVHRGRAIHLLHGDGFRACSLLHGDVLTPTVLKALPPHDGPRVIYAAACRVDAPRLRRDGIVFKPTPHALKPGP</sequence>
<name>A0A3M2HKJ5_9GAMM</name>
<evidence type="ECO:0000259" key="7">
    <source>
        <dbReference type="Pfam" id="PF01555"/>
    </source>
</evidence>
<keyword evidence="4 8" id="KW-0808">Transferase</keyword>
<comment type="caution">
    <text evidence="8">The sequence shown here is derived from an EMBL/GenBank/DDBJ whole genome shotgun (WGS) entry which is preliminary data.</text>
</comment>
<dbReference type="RefSeq" id="WP_147455589.1">
    <property type="nucleotide sequence ID" value="NZ_RFLY01000022.1"/>
</dbReference>
<evidence type="ECO:0000256" key="6">
    <source>
        <dbReference type="ARBA" id="ARBA00047942"/>
    </source>
</evidence>
<dbReference type="Gene3D" id="3.40.50.150">
    <property type="entry name" value="Vaccinia Virus protein VP39"/>
    <property type="match status" value="1"/>
</dbReference>
<dbReference type="AlphaFoldDB" id="A0A3M2HKJ5"/>
<dbReference type="GO" id="GO:0009007">
    <property type="term" value="F:site-specific DNA-methyltransferase (adenine-specific) activity"/>
    <property type="evidence" value="ECO:0007669"/>
    <property type="project" value="UniProtKB-EC"/>
</dbReference>
<dbReference type="Proteomes" id="UP000275012">
    <property type="component" value="Unassembled WGS sequence"/>
</dbReference>
<dbReference type="GO" id="GO:0032259">
    <property type="term" value="P:methylation"/>
    <property type="evidence" value="ECO:0007669"/>
    <property type="project" value="UniProtKB-KW"/>
</dbReference>
<dbReference type="InterPro" id="IPR002295">
    <property type="entry name" value="N4/N6-MTase_EcoPI_Mod-like"/>
</dbReference>
<dbReference type="EMBL" id="RFLY01000022">
    <property type="protein sequence ID" value="RMH87899.1"/>
    <property type="molecule type" value="Genomic_DNA"/>
</dbReference>
<dbReference type="Pfam" id="PF01555">
    <property type="entry name" value="N6_N4_Mtase"/>
    <property type="match status" value="1"/>
</dbReference>
<evidence type="ECO:0000256" key="1">
    <source>
        <dbReference type="ARBA" id="ARBA00006594"/>
    </source>
</evidence>
<dbReference type="InterPro" id="IPR002052">
    <property type="entry name" value="DNA_methylase_N6_adenine_CS"/>
</dbReference>
<dbReference type="GO" id="GO:0008170">
    <property type="term" value="F:N-methyltransferase activity"/>
    <property type="evidence" value="ECO:0007669"/>
    <property type="project" value="InterPro"/>
</dbReference>
<proteinExistence type="inferred from homology"/>
<dbReference type="GO" id="GO:0003677">
    <property type="term" value="F:DNA binding"/>
    <property type="evidence" value="ECO:0007669"/>
    <property type="project" value="InterPro"/>
</dbReference>
<dbReference type="OrthoDB" id="9816043at2"/>
<protein>
    <recommendedName>
        <fullName evidence="2">site-specific DNA-methyltransferase (adenine-specific)</fullName>
        <ecNumber evidence="2">2.1.1.72</ecNumber>
    </recommendedName>
</protein>
<evidence type="ECO:0000256" key="5">
    <source>
        <dbReference type="ARBA" id="ARBA00022691"/>
    </source>
</evidence>
<dbReference type="PRINTS" id="PR00506">
    <property type="entry name" value="D21N6MTFRASE"/>
</dbReference>
<reference evidence="8 9" key="1">
    <citation type="submission" date="2018-10" db="EMBL/GenBank/DDBJ databases">
        <title>Proposal of Lysobacter pythonis sp. nov. isolated from royal pythons (Python regius).</title>
        <authorList>
            <person name="Hans-Juergen B."/>
            <person name="Huptas C."/>
            <person name="Sandra B."/>
            <person name="Igor L."/>
            <person name="Joachim S."/>
            <person name="Siegfried S."/>
            <person name="Mareike W."/>
            <person name="Peter K."/>
        </authorList>
    </citation>
    <scope>NUCLEOTIDE SEQUENCE [LARGE SCALE GENOMIC DNA]</scope>
    <source>
        <strain evidence="8 9">4284/11</strain>
    </source>
</reference>
<keyword evidence="9" id="KW-1185">Reference proteome</keyword>
<dbReference type="EC" id="2.1.1.72" evidence="2"/>
<dbReference type="InterPro" id="IPR029063">
    <property type="entry name" value="SAM-dependent_MTases_sf"/>
</dbReference>
<accession>A0A3M2HKJ5</accession>
<dbReference type="InterPro" id="IPR002941">
    <property type="entry name" value="DNA_methylase_N4/N6"/>
</dbReference>
<dbReference type="SUPFAM" id="SSF53335">
    <property type="entry name" value="S-adenosyl-L-methionine-dependent methyltransferases"/>
    <property type="match status" value="1"/>
</dbReference>
<comment type="similarity">
    <text evidence="1">Belongs to the N(4)/N(6)-methyltransferase family.</text>
</comment>
<evidence type="ECO:0000256" key="3">
    <source>
        <dbReference type="ARBA" id="ARBA00022603"/>
    </source>
</evidence>
<evidence type="ECO:0000256" key="2">
    <source>
        <dbReference type="ARBA" id="ARBA00011900"/>
    </source>
</evidence>
<evidence type="ECO:0000313" key="8">
    <source>
        <dbReference type="EMBL" id="RMH87899.1"/>
    </source>
</evidence>
<organism evidence="8 9">
    <name type="scientific">Solilutibacter pythonis</name>
    <dbReference type="NCBI Taxonomy" id="2483112"/>
    <lineage>
        <taxon>Bacteria</taxon>
        <taxon>Pseudomonadati</taxon>
        <taxon>Pseudomonadota</taxon>
        <taxon>Gammaproteobacteria</taxon>
        <taxon>Lysobacterales</taxon>
        <taxon>Lysobacteraceae</taxon>
        <taxon>Solilutibacter</taxon>
    </lineage>
</organism>
<evidence type="ECO:0000256" key="4">
    <source>
        <dbReference type="ARBA" id="ARBA00022679"/>
    </source>
</evidence>
<dbReference type="PROSITE" id="PS00092">
    <property type="entry name" value="N6_MTASE"/>
    <property type="match status" value="1"/>
</dbReference>